<feature type="transmembrane region" description="Helical" evidence="1">
    <location>
        <begin position="82"/>
        <end position="101"/>
    </location>
</feature>
<keyword evidence="1" id="KW-0812">Transmembrane</keyword>
<name>A0A9J6D5V5_RHIMP</name>
<evidence type="ECO:0000256" key="1">
    <source>
        <dbReference type="SAM" id="Phobius"/>
    </source>
</evidence>
<reference evidence="2" key="2">
    <citation type="submission" date="2021-09" db="EMBL/GenBank/DDBJ databases">
        <authorList>
            <person name="Jia N."/>
            <person name="Wang J."/>
            <person name="Shi W."/>
            <person name="Du L."/>
            <person name="Sun Y."/>
            <person name="Zhan W."/>
            <person name="Jiang J."/>
            <person name="Wang Q."/>
            <person name="Zhang B."/>
            <person name="Ji P."/>
            <person name="Sakyi L.B."/>
            <person name="Cui X."/>
            <person name="Yuan T."/>
            <person name="Jiang B."/>
            <person name="Yang W."/>
            <person name="Lam T.T.-Y."/>
            <person name="Chang Q."/>
            <person name="Ding S."/>
            <person name="Wang X."/>
            <person name="Zhu J."/>
            <person name="Ruan X."/>
            <person name="Zhao L."/>
            <person name="Wei J."/>
            <person name="Que T."/>
            <person name="Du C."/>
            <person name="Cheng J."/>
            <person name="Dai P."/>
            <person name="Han X."/>
            <person name="Huang E."/>
            <person name="Gao Y."/>
            <person name="Liu J."/>
            <person name="Shao H."/>
            <person name="Ye R."/>
            <person name="Li L."/>
            <person name="Wei W."/>
            <person name="Wang X."/>
            <person name="Wang C."/>
            <person name="Huo Q."/>
            <person name="Li W."/>
            <person name="Guo W."/>
            <person name="Chen H."/>
            <person name="Chen S."/>
            <person name="Zhou L."/>
            <person name="Zhou L."/>
            <person name="Ni X."/>
            <person name="Tian J."/>
            <person name="Zhou Y."/>
            <person name="Sheng Y."/>
            <person name="Liu T."/>
            <person name="Pan Y."/>
            <person name="Xia L."/>
            <person name="Li J."/>
            <person name="Zhao F."/>
            <person name="Cao W."/>
        </authorList>
    </citation>
    <scope>NUCLEOTIDE SEQUENCE</scope>
    <source>
        <strain evidence="2">Rmic-2018</strain>
        <tissue evidence="2">Larvae</tissue>
    </source>
</reference>
<dbReference type="EMBL" id="JABSTU010000011">
    <property type="protein sequence ID" value="KAH8009574.1"/>
    <property type="molecule type" value="Genomic_DNA"/>
</dbReference>
<evidence type="ECO:0000313" key="3">
    <source>
        <dbReference type="Proteomes" id="UP000821866"/>
    </source>
</evidence>
<proteinExistence type="predicted"/>
<dbReference type="AlphaFoldDB" id="A0A9J6D5V5"/>
<organism evidence="2 3">
    <name type="scientific">Rhipicephalus microplus</name>
    <name type="common">Cattle tick</name>
    <name type="synonym">Boophilus microplus</name>
    <dbReference type="NCBI Taxonomy" id="6941"/>
    <lineage>
        <taxon>Eukaryota</taxon>
        <taxon>Metazoa</taxon>
        <taxon>Ecdysozoa</taxon>
        <taxon>Arthropoda</taxon>
        <taxon>Chelicerata</taxon>
        <taxon>Arachnida</taxon>
        <taxon>Acari</taxon>
        <taxon>Parasitiformes</taxon>
        <taxon>Ixodida</taxon>
        <taxon>Ixodoidea</taxon>
        <taxon>Ixodidae</taxon>
        <taxon>Rhipicephalinae</taxon>
        <taxon>Rhipicephalus</taxon>
        <taxon>Boophilus</taxon>
    </lineage>
</organism>
<keyword evidence="1" id="KW-0472">Membrane</keyword>
<dbReference type="Proteomes" id="UP000821866">
    <property type="component" value="Chromosome 9"/>
</dbReference>
<keyword evidence="3" id="KW-1185">Reference proteome</keyword>
<keyword evidence="1" id="KW-1133">Transmembrane helix</keyword>
<protein>
    <submittedName>
        <fullName evidence="2">Uncharacterized protein</fullName>
    </submittedName>
</protein>
<evidence type="ECO:0000313" key="2">
    <source>
        <dbReference type="EMBL" id="KAH8009574.1"/>
    </source>
</evidence>
<comment type="caution">
    <text evidence="2">The sequence shown here is derived from an EMBL/GenBank/DDBJ whole genome shotgun (WGS) entry which is preliminary data.</text>
</comment>
<sequence>MTRRSARLNPDCGGCIFDGGENAVGPYAQIWVLVKEPRFFPGSSAASQDGADSCNAPHAMGACSQLKLVLWKNIVLRLRQPVILALELLWPLTIFLLVLFLRKVVPPVSQETCYYNARALPSAGGLPVLQSLICNVDNKCLNESSYEEIPTYPGSRTRDAQTNERKIRRMTMKRDVLHVLGSGMKQKSRRDCNVDTLSSYIMLEDARVLQTVADSLCSLSHEQQENLMKELQSVFDYGKVMKLVSQVVKSLGLDDFSLAMEKVGGMVTAFGCISEQMPSDFSGSLDALRALIQDFTDQQLNVDLLKAVWDDVGQVVPSPERELVNTIMEWISGSTGQIGPPNYGLDTPVSTSTPPSREGTLGNVLNTAVKLVNDFQSPSGPESKAGRFFHALFGFDKSTTM</sequence>
<dbReference type="VEuPathDB" id="VectorBase:LOC119178525"/>
<accession>A0A9J6D5V5</accession>
<reference evidence="2" key="1">
    <citation type="journal article" date="2020" name="Cell">
        <title>Large-Scale Comparative Analyses of Tick Genomes Elucidate Their Genetic Diversity and Vector Capacities.</title>
        <authorList>
            <consortium name="Tick Genome and Microbiome Consortium (TIGMIC)"/>
            <person name="Jia N."/>
            <person name="Wang J."/>
            <person name="Shi W."/>
            <person name="Du L."/>
            <person name="Sun Y."/>
            <person name="Zhan W."/>
            <person name="Jiang J.F."/>
            <person name="Wang Q."/>
            <person name="Zhang B."/>
            <person name="Ji P."/>
            <person name="Bell-Sakyi L."/>
            <person name="Cui X.M."/>
            <person name="Yuan T.T."/>
            <person name="Jiang B.G."/>
            <person name="Yang W.F."/>
            <person name="Lam T.T."/>
            <person name="Chang Q.C."/>
            <person name="Ding S.J."/>
            <person name="Wang X.J."/>
            <person name="Zhu J.G."/>
            <person name="Ruan X.D."/>
            <person name="Zhao L."/>
            <person name="Wei J.T."/>
            <person name="Ye R.Z."/>
            <person name="Que T.C."/>
            <person name="Du C.H."/>
            <person name="Zhou Y.H."/>
            <person name="Cheng J.X."/>
            <person name="Dai P.F."/>
            <person name="Guo W.B."/>
            <person name="Han X.H."/>
            <person name="Huang E.J."/>
            <person name="Li L.F."/>
            <person name="Wei W."/>
            <person name="Gao Y.C."/>
            <person name="Liu J.Z."/>
            <person name="Shao H.Z."/>
            <person name="Wang X."/>
            <person name="Wang C.C."/>
            <person name="Yang T.C."/>
            <person name="Huo Q.B."/>
            <person name="Li W."/>
            <person name="Chen H.Y."/>
            <person name="Chen S.E."/>
            <person name="Zhou L.G."/>
            <person name="Ni X.B."/>
            <person name="Tian J.H."/>
            <person name="Sheng Y."/>
            <person name="Liu T."/>
            <person name="Pan Y.S."/>
            <person name="Xia L.Y."/>
            <person name="Li J."/>
            <person name="Zhao F."/>
            <person name="Cao W.C."/>
        </authorList>
    </citation>
    <scope>NUCLEOTIDE SEQUENCE</scope>
    <source>
        <strain evidence="2">Rmic-2018</strain>
    </source>
</reference>
<gene>
    <name evidence="2" type="ORF">HPB51_018267</name>
</gene>